<comment type="caution">
    <text evidence="7">The sequence shown here is derived from an EMBL/GenBank/DDBJ whole genome shotgun (WGS) entry which is preliminary data.</text>
</comment>
<evidence type="ECO:0000256" key="4">
    <source>
        <dbReference type="ARBA" id="ARBA00022827"/>
    </source>
</evidence>
<evidence type="ECO:0000256" key="1">
    <source>
        <dbReference type="ARBA" id="ARBA00001974"/>
    </source>
</evidence>
<dbReference type="InterPro" id="IPR036188">
    <property type="entry name" value="FAD/NAD-bd_sf"/>
</dbReference>
<evidence type="ECO:0000259" key="6">
    <source>
        <dbReference type="Pfam" id="PF01266"/>
    </source>
</evidence>
<dbReference type="PANTHER" id="PTHR11985:SF15">
    <property type="entry name" value="GLYCEROL-3-PHOSPHATE DEHYDROGENASE, MITOCHONDRIAL"/>
    <property type="match status" value="1"/>
</dbReference>
<keyword evidence="4" id="KW-0274">FAD</keyword>
<reference evidence="7 8" key="1">
    <citation type="submission" date="2016-10" db="EMBL/GenBank/DDBJ databases">
        <authorList>
            <person name="Varghese N."/>
            <person name="Submissions S."/>
        </authorList>
    </citation>
    <scope>NUCLEOTIDE SEQUENCE [LARGE SCALE GENOMIC DNA]</scope>
    <source>
        <strain evidence="7 8">Nl1</strain>
    </source>
</reference>
<dbReference type="SUPFAM" id="SSF51905">
    <property type="entry name" value="FAD/NAD(P)-binding domain"/>
    <property type="match status" value="1"/>
</dbReference>
<gene>
    <name evidence="7" type="ORF">SAMN05216402_1936</name>
</gene>
<keyword evidence="3" id="KW-0285">Flavoprotein</keyword>
<dbReference type="InterPro" id="IPR006076">
    <property type="entry name" value="FAD-dep_OxRdtase"/>
</dbReference>
<dbReference type="InterPro" id="IPR000447">
    <property type="entry name" value="G3P_DH_FAD-dep"/>
</dbReference>
<dbReference type="EMBL" id="FNKY01000001">
    <property type="protein sequence ID" value="SDQ70411.1"/>
    <property type="molecule type" value="Genomic_DNA"/>
</dbReference>
<dbReference type="PROSITE" id="PS00978">
    <property type="entry name" value="FAD_G3PDH_2"/>
    <property type="match status" value="1"/>
</dbReference>
<dbReference type="SUPFAM" id="SSF54373">
    <property type="entry name" value="FAD-linked reductases, C-terminal domain"/>
    <property type="match status" value="1"/>
</dbReference>
<proteinExistence type="inferred from homology"/>
<sequence>MQVGFARNSDAPDKQMTETYDVVVIGGGIHGAGIAQAASARGFSVMVLEQTGIASGTSSRSSKLIHGGLRYLESRQFSLVRECLRERTLLLELAPQLIELKPFYIPVYQDTTRRPWLLRAGLSLYAVLGGLHPATRFRRVPQDQWKRLDGLDTAHLEAVFQYNDAQTDDAALTRAVMRSAQRMGAQLKMPATFTGAHLDDRYNTIEYRHNGTIETCRAAVLVNAAGPWVRQVLSRITPAPPQLKIELVQGTHIMVPGTLTQGIYYVEAQDERVVFVMPWQGNILVGTTESIYQGDPADVRPLPQEIAYLMETLSHYFPRYRSGLPILGATAGLRVLPSSGDGTESSAVSVNARLRETVLQSDRRNRPRLLTVYGGKLTTYRLTAERVMAHLADVLPVREMVADTRHLKLT</sequence>
<dbReference type="Proteomes" id="UP000183471">
    <property type="component" value="Unassembled WGS sequence"/>
</dbReference>
<evidence type="ECO:0000256" key="3">
    <source>
        <dbReference type="ARBA" id="ARBA00022630"/>
    </source>
</evidence>
<evidence type="ECO:0000256" key="2">
    <source>
        <dbReference type="ARBA" id="ARBA00007330"/>
    </source>
</evidence>
<dbReference type="Pfam" id="PF01266">
    <property type="entry name" value="DAO"/>
    <property type="match status" value="1"/>
</dbReference>
<dbReference type="PANTHER" id="PTHR11985">
    <property type="entry name" value="GLYCEROL-3-PHOSPHATE DEHYDROGENASE"/>
    <property type="match status" value="1"/>
</dbReference>
<accession>A0ABY0TJE5</accession>
<dbReference type="PRINTS" id="PR01001">
    <property type="entry name" value="FADG3PDH"/>
</dbReference>
<name>A0ABY0TJE5_9PROT</name>
<comment type="cofactor">
    <cofactor evidence="1">
        <name>FAD</name>
        <dbReference type="ChEBI" id="CHEBI:57692"/>
    </cofactor>
</comment>
<dbReference type="Gene3D" id="3.50.50.60">
    <property type="entry name" value="FAD/NAD(P)-binding domain"/>
    <property type="match status" value="1"/>
</dbReference>
<evidence type="ECO:0000313" key="7">
    <source>
        <dbReference type="EMBL" id="SDQ70411.1"/>
    </source>
</evidence>
<comment type="similarity">
    <text evidence="2">Belongs to the FAD-dependent glycerol-3-phosphate dehydrogenase family.</text>
</comment>
<evidence type="ECO:0000256" key="5">
    <source>
        <dbReference type="ARBA" id="ARBA00023002"/>
    </source>
</evidence>
<evidence type="ECO:0000313" key="8">
    <source>
        <dbReference type="Proteomes" id="UP000183471"/>
    </source>
</evidence>
<keyword evidence="8" id="KW-1185">Reference proteome</keyword>
<keyword evidence="5" id="KW-0560">Oxidoreductase</keyword>
<dbReference type="Gene3D" id="3.30.9.10">
    <property type="entry name" value="D-Amino Acid Oxidase, subunit A, domain 2"/>
    <property type="match status" value="1"/>
</dbReference>
<organism evidence="7 8">
    <name type="scientific">Nitrosospira multiformis</name>
    <dbReference type="NCBI Taxonomy" id="1231"/>
    <lineage>
        <taxon>Bacteria</taxon>
        <taxon>Pseudomonadati</taxon>
        <taxon>Pseudomonadota</taxon>
        <taxon>Betaproteobacteria</taxon>
        <taxon>Nitrosomonadales</taxon>
        <taxon>Nitrosomonadaceae</taxon>
        <taxon>Nitrosospira</taxon>
    </lineage>
</organism>
<feature type="domain" description="FAD dependent oxidoreductase" evidence="6">
    <location>
        <begin position="21"/>
        <end position="337"/>
    </location>
</feature>
<protein>
    <submittedName>
        <fullName evidence="7">Glycerol-3-phosphate dehydrogenase</fullName>
    </submittedName>
</protein>